<gene>
    <name evidence="1" type="ORF">P5673_020184</name>
</gene>
<organism evidence="1 2">
    <name type="scientific">Acropora cervicornis</name>
    <name type="common">Staghorn coral</name>
    <dbReference type="NCBI Taxonomy" id="6130"/>
    <lineage>
        <taxon>Eukaryota</taxon>
        <taxon>Metazoa</taxon>
        <taxon>Cnidaria</taxon>
        <taxon>Anthozoa</taxon>
        <taxon>Hexacorallia</taxon>
        <taxon>Scleractinia</taxon>
        <taxon>Astrocoeniina</taxon>
        <taxon>Acroporidae</taxon>
        <taxon>Acropora</taxon>
    </lineage>
</organism>
<dbReference type="Gene3D" id="3.30.70.2330">
    <property type="match status" value="1"/>
</dbReference>
<protein>
    <submittedName>
        <fullName evidence="1">Uncharacterized protein</fullName>
    </submittedName>
</protein>
<reference evidence="1" key="1">
    <citation type="journal article" date="2023" name="G3 (Bethesda)">
        <title>Whole genome assembly and annotation of the endangered Caribbean coral Acropora cervicornis.</title>
        <authorList>
            <person name="Selwyn J.D."/>
            <person name="Vollmer S.V."/>
        </authorList>
    </citation>
    <scope>NUCLEOTIDE SEQUENCE</scope>
    <source>
        <strain evidence="1">K2</strain>
    </source>
</reference>
<dbReference type="EMBL" id="JARQWQ010000049">
    <property type="protein sequence ID" value="KAK2557454.1"/>
    <property type="molecule type" value="Genomic_DNA"/>
</dbReference>
<sequence length="124" mass="13927">MHVEATIRGYHAYLHDTCVRIGEIATCELELDNPHDRYAVAVKNQDGNLVVSKELSRLFHKFLKDSGELEAECVGNRLNAGKGKGVEIPVDLANDSYLGRLKRKLSKKDFANDISNCEIKRITK</sequence>
<evidence type="ECO:0000313" key="1">
    <source>
        <dbReference type="EMBL" id="KAK2557454.1"/>
    </source>
</evidence>
<dbReference type="AlphaFoldDB" id="A0AAD9QA47"/>
<evidence type="ECO:0000313" key="2">
    <source>
        <dbReference type="Proteomes" id="UP001249851"/>
    </source>
</evidence>
<reference evidence="1" key="2">
    <citation type="journal article" date="2023" name="Science">
        <title>Genomic signatures of disease resistance in endangered staghorn corals.</title>
        <authorList>
            <person name="Vollmer S.V."/>
            <person name="Selwyn J.D."/>
            <person name="Despard B.A."/>
            <person name="Roesel C.L."/>
        </authorList>
    </citation>
    <scope>NUCLEOTIDE SEQUENCE</scope>
    <source>
        <strain evidence="1">K2</strain>
    </source>
</reference>
<proteinExistence type="predicted"/>
<keyword evidence="2" id="KW-1185">Reference proteome</keyword>
<comment type="caution">
    <text evidence="1">The sequence shown here is derived from an EMBL/GenBank/DDBJ whole genome shotgun (WGS) entry which is preliminary data.</text>
</comment>
<name>A0AAD9QA47_ACRCE</name>
<dbReference type="Proteomes" id="UP001249851">
    <property type="component" value="Unassembled WGS sequence"/>
</dbReference>
<accession>A0AAD9QA47</accession>